<protein>
    <submittedName>
        <fullName evidence="2">TPM domain-containing protein</fullName>
    </submittedName>
</protein>
<evidence type="ECO:0000313" key="3">
    <source>
        <dbReference type="Proteomes" id="UP001589775"/>
    </source>
</evidence>
<keyword evidence="3" id="KW-1185">Reference proteome</keyword>
<comment type="caution">
    <text evidence="2">The sequence shown here is derived from an EMBL/GenBank/DDBJ whole genome shotgun (WGS) entry which is preliminary data.</text>
</comment>
<reference evidence="2 3" key="1">
    <citation type="submission" date="2024-09" db="EMBL/GenBank/DDBJ databases">
        <authorList>
            <person name="Sun Q."/>
            <person name="Mori K."/>
        </authorList>
    </citation>
    <scope>NUCLEOTIDE SEQUENCE [LARGE SCALE GENOMIC DNA]</scope>
    <source>
        <strain evidence="2 3">KCTC 23279</strain>
    </source>
</reference>
<organism evidence="2 3">
    <name type="scientific">Rhodopseudomonas telluris</name>
    <dbReference type="NCBI Taxonomy" id="644215"/>
    <lineage>
        <taxon>Bacteria</taxon>
        <taxon>Pseudomonadati</taxon>
        <taxon>Pseudomonadota</taxon>
        <taxon>Alphaproteobacteria</taxon>
        <taxon>Hyphomicrobiales</taxon>
        <taxon>Nitrobacteraceae</taxon>
        <taxon>Rhodopseudomonas</taxon>
    </lineage>
</organism>
<dbReference type="EMBL" id="JBHLWM010000005">
    <property type="protein sequence ID" value="MFC0241650.1"/>
    <property type="molecule type" value="Genomic_DNA"/>
</dbReference>
<evidence type="ECO:0000259" key="1">
    <source>
        <dbReference type="Pfam" id="PF04536"/>
    </source>
</evidence>
<dbReference type="PANTHER" id="PTHR30373:SF8">
    <property type="entry name" value="BLL7265 PROTEIN"/>
    <property type="match status" value="1"/>
</dbReference>
<dbReference type="Gene3D" id="3.10.310.50">
    <property type="match status" value="1"/>
</dbReference>
<proteinExistence type="predicted"/>
<dbReference type="Proteomes" id="UP001589775">
    <property type="component" value="Unassembled WGS sequence"/>
</dbReference>
<feature type="domain" description="TPM" evidence="1">
    <location>
        <begin position="23"/>
        <end position="141"/>
    </location>
</feature>
<evidence type="ECO:0000313" key="2">
    <source>
        <dbReference type="EMBL" id="MFC0241650.1"/>
    </source>
</evidence>
<dbReference type="Pfam" id="PF04536">
    <property type="entry name" value="TPM_phosphatase"/>
    <property type="match status" value="1"/>
</dbReference>
<dbReference type="RefSeq" id="WP_378388780.1">
    <property type="nucleotide sequence ID" value="NZ_JBHLWM010000005.1"/>
</dbReference>
<dbReference type="InterPro" id="IPR007621">
    <property type="entry name" value="TPM_dom"/>
</dbReference>
<sequence length="165" mass="18704">MGIRRIGKHLFTSRGKVYRAFPPAAFDRIERAIKDSETRHGGQIRFVVEGALDNAPLFRDQPARERALDIFSQLRIWDTEHNNGVLIYLLLADRDVEIIADRGIHARVDEGTWDSICREMEGAFREGRYEAGVLRGIELITAHLVEHFPKDSTGTNELPDAPVVV</sequence>
<accession>A0ABV6EU85</accession>
<gene>
    <name evidence="2" type="ORF">ACFFJ6_14275</name>
</gene>
<dbReference type="PANTHER" id="PTHR30373">
    <property type="entry name" value="UPF0603 PROTEIN YGCG"/>
    <property type="match status" value="1"/>
</dbReference>
<name>A0ABV6EU85_9BRAD</name>